<dbReference type="RefSeq" id="WP_320203101.1">
    <property type="nucleotide sequence ID" value="NZ_CP192782.1"/>
</dbReference>
<organism evidence="3">
    <name type="scientific">Agrobacterium rosae</name>
    <dbReference type="NCBI Taxonomy" id="1972867"/>
    <lineage>
        <taxon>Bacteria</taxon>
        <taxon>Pseudomonadati</taxon>
        <taxon>Pseudomonadota</taxon>
        <taxon>Alphaproteobacteria</taxon>
        <taxon>Hyphomicrobiales</taxon>
        <taxon>Rhizobiaceae</taxon>
        <taxon>Rhizobium/Agrobacterium group</taxon>
        <taxon>Agrobacterium</taxon>
    </lineage>
</organism>
<proteinExistence type="predicted"/>
<dbReference type="SUPFAM" id="SSF47413">
    <property type="entry name" value="lambda repressor-like DNA-binding domains"/>
    <property type="match status" value="1"/>
</dbReference>
<evidence type="ECO:0000256" key="1">
    <source>
        <dbReference type="SAM" id="MobiDB-lite"/>
    </source>
</evidence>
<dbReference type="AlphaFoldDB" id="A0AAW9FPD6"/>
<gene>
    <name evidence="3" type="ORF">RMR22_19030</name>
</gene>
<dbReference type="InterPro" id="IPR010982">
    <property type="entry name" value="Lambda_DNA-bd_dom_sf"/>
</dbReference>
<evidence type="ECO:0000259" key="2">
    <source>
        <dbReference type="Pfam" id="PF13744"/>
    </source>
</evidence>
<accession>A0AAW9FPD6</accession>
<reference evidence="3" key="1">
    <citation type="journal article" date="2023" name="Phytobiomes J">
        <title>Deciphering the key players within the bacterial microbiota associated with aerial crown gall tumors on rhododendron: Insights into the gallobiome.</title>
        <authorList>
            <person name="Kuzmanovic N."/>
            <person name="Nesme J."/>
            <person name="Wolf J."/>
            <person name="Neumann-Schaal M."/>
            <person name="Petersen J."/>
            <person name="Fernandez-Gnecco G."/>
            <person name="Sproeer C."/>
            <person name="Bunk B."/>
            <person name="Overmann J."/>
            <person name="Sorensen S.J."/>
            <person name="Idczak E."/>
            <person name="Smalla K."/>
        </authorList>
    </citation>
    <scope>NUCLEOTIDE SEQUENCE</scope>
    <source>
        <strain evidence="3">Rho-11.1</strain>
    </source>
</reference>
<comment type="caution">
    <text evidence="3">The sequence shown here is derived from an EMBL/GenBank/DDBJ whole genome shotgun (WGS) entry which is preliminary data.</text>
</comment>
<sequence length="106" mass="11879">MSLDDPRSLRPHPSPTDLRLSGKVLRSRLRHVLAATIADQDYSQTEAARICETDQPTLSKVMADKTDSVTIDQLTRWLAALGCEIELHLKKPTGRFQGRMTVVVHD</sequence>
<dbReference type="GO" id="GO:0003677">
    <property type="term" value="F:DNA binding"/>
    <property type="evidence" value="ECO:0007669"/>
    <property type="project" value="InterPro"/>
</dbReference>
<dbReference type="InterPro" id="IPR039554">
    <property type="entry name" value="HigA2-like_HTH"/>
</dbReference>
<dbReference type="Gene3D" id="1.10.260.40">
    <property type="entry name" value="lambda repressor-like DNA-binding domains"/>
    <property type="match status" value="1"/>
</dbReference>
<feature type="domain" description="HigA2-like helix-turn-helix" evidence="2">
    <location>
        <begin position="23"/>
        <end position="89"/>
    </location>
</feature>
<evidence type="ECO:0000313" key="3">
    <source>
        <dbReference type="EMBL" id="MDX8304359.1"/>
    </source>
</evidence>
<name>A0AAW9FPD6_9HYPH</name>
<dbReference type="EMBL" id="JAVRAF010000007">
    <property type="protein sequence ID" value="MDX8304359.1"/>
    <property type="molecule type" value="Genomic_DNA"/>
</dbReference>
<dbReference type="Pfam" id="PF13744">
    <property type="entry name" value="HTH_37"/>
    <property type="match status" value="1"/>
</dbReference>
<protein>
    <submittedName>
        <fullName evidence="3">XRE family transcriptional regulator</fullName>
    </submittedName>
</protein>
<feature type="region of interest" description="Disordered" evidence="1">
    <location>
        <begin position="1"/>
        <end position="21"/>
    </location>
</feature>